<accession>A0ABP0G0C5</accession>
<dbReference type="Gene3D" id="3.30.2180.10">
    <property type="entry name" value="ATP12-like"/>
    <property type="match status" value="1"/>
</dbReference>
<dbReference type="InterPro" id="IPR042272">
    <property type="entry name" value="ATP12_ATP_synth-F1-assembly_N"/>
</dbReference>
<dbReference type="SUPFAM" id="SSF160909">
    <property type="entry name" value="ATP12-like"/>
    <property type="match status" value="1"/>
</dbReference>
<evidence type="ECO:0008006" key="8">
    <source>
        <dbReference type="Google" id="ProtNLM"/>
    </source>
</evidence>
<evidence type="ECO:0000256" key="2">
    <source>
        <dbReference type="ARBA" id="ARBA00008231"/>
    </source>
</evidence>
<dbReference type="PANTHER" id="PTHR21013:SF10">
    <property type="entry name" value="ATP SYNTHASE MITOCHONDRIAL F1 COMPLEX ASSEMBLY FACTOR 2"/>
    <property type="match status" value="1"/>
</dbReference>
<proteinExistence type="inferred from homology"/>
<evidence type="ECO:0000313" key="6">
    <source>
        <dbReference type="EMBL" id="CAK8685267.1"/>
    </source>
</evidence>
<organism evidence="6 7">
    <name type="scientific">Clavelina lepadiformis</name>
    <name type="common">Light-bulb sea squirt</name>
    <name type="synonym">Ascidia lepadiformis</name>
    <dbReference type="NCBI Taxonomy" id="159417"/>
    <lineage>
        <taxon>Eukaryota</taxon>
        <taxon>Metazoa</taxon>
        <taxon>Chordata</taxon>
        <taxon>Tunicata</taxon>
        <taxon>Ascidiacea</taxon>
        <taxon>Aplousobranchia</taxon>
        <taxon>Clavelinidae</taxon>
        <taxon>Clavelina</taxon>
    </lineage>
</organism>
<dbReference type="InterPro" id="IPR011419">
    <property type="entry name" value="ATP12_ATP_synth-F1-assembly"/>
</dbReference>
<evidence type="ECO:0000256" key="3">
    <source>
        <dbReference type="ARBA" id="ARBA00022946"/>
    </source>
</evidence>
<name>A0ABP0G0C5_CLALP</name>
<dbReference type="Pfam" id="PF07542">
    <property type="entry name" value="ATP12"/>
    <property type="match status" value="1"/>
</dbReference>
<dbReference type="Gene3D" id="1.10.3580.10">
    <property type="entry name" value="ATP12 ATPase"/>
    <property type="match status" value="1"/>
</dbReference>
<evidence type="ECO:0000256" key="5">
    <source>
        <dbReference type="ARBA" id="ARBA00023186"/>
    </source>
</evidence>
<dbReference type="PANTHER" id="PTHR21013">
    <property type="entry name" value="ATP SYNTHASE MITOCHONDRIAL F1 COMPLEX ASSEMBLY FACTOR 2/ATP12 PROTEIN, MITOCHONDRIAL PRECURSOR"/>
    <property type="match status" value="1"/>
</dbReference>
<keyword evidence="7" id="KW-1185">Reference proteome</keyword>
<gene>
    <name evidence="6" type="ORF">CVLEPA_LOCUS16406</name>
</gene>
<evidence type="ECO:0000313" key="7">
    <source>
        <dbReference type="Proteomes" id="UP001642483"/>
    </source>
</evidence>
<comment type="caution">
    <text evidence="6">The sequence shown here is derived from an EMBL/GenBank/DDBJ whole genome shotgun (WGS) entry which is preliminary data.</text>
</comment>
<dbReference type="InterPro" id="IPR023335">
    <property type="entry name" value="ATP12_ortho_dom_sf"/>
</dbReference>
<keyword evidence="4" id="KW-0496">Mitochondrion</keyword>
<keyword evidence="3" id="KW-0809">Transit peptide</keyword>
<comment type="subcellular location">
    <subcellularLocation>
        <location evidence="1">Mitochondrion</location>
    </subcellularLocation>
</comment>
<evidence type="ECO:0000256" key="4">
    <source>
        <dbReference type="ARBA" id="ARBA00023128"/>
    </source>
</evidence>
<keyword evidence="5" id="KW-0143">Chaperone</keyword>
<evidence type="ECO:0000256" key="1">
    <source>
        <dbReference type="ARBA" id="ARBA00004173"/>
    </source>
</evidence>
<sequence length="273" mass="31110">MNQISNKVFCKKFLSAGNSCCWSRIVRFFADKKKFFKEARISELEEGYGINLDNHELKTPTGSVLCIPNENLAQAVTLEWNIQKHTIKTERMPLTALCYAACLSHSKEPTVSSILSYLTTDTVLCHSTEPEELVQLQDVKWGPAVEWFKARYSVDVSHSNGFIMPDVDRQTKLKMNNYLLTHDAWCLIGLESMVGLLKSVILSLAVVNYHLTVEDAVSLSRLEQEYQVAKWGNVEWYHDVEKHEMQMKTAACALFFQMCAEQTTSISYTSQNC</sequence>
<reference evidence="6 7" key="1">
    <citation type="submission" date="2024-02" db="EMBL/GenBank/DDBJ databases">
        <authorList>
            <person name="Daric V."/>
            <person name="Darras S."/>
        </authorList>
    </citation>
    <scope>NUCLEOTIDE SEQUENCE [LARGE SCALE GENOMIC DNA]</scope>
</reference>
<dbReference type="EMBL" id="CAWYQH010000099">
    <property type="protein sequence ID" value="CAK8685267.1"/>
    <property type="molecule type" value="Genomic_DNA"/>
</dbReference>
<dbReference type="Proteomes" id="UP001642483">
    <property type="component" value="Unassembled WGS sequence"/>
</dbReference>
<comment type="similarity">
    <text evidence="2">Belongs to the ATP12 family.</text>
</comment>
<protein>
    <recommendedName>
        <fullName evidence="8">ATP synthase mitochondrial F1 complex assembly factor 2</fullName>
    </recommendedName>
</protein>